<dbReference type="EMBL" id="FR729477">
    <property type="protein sequence ID" value="CBY26510.1"/>
    <property type="molecule type" value="Genomic_DNA"/>
</dbReference>
<dbReference type="RefSeq" id="WP_005157820.1">
    <property type="nucleotide sequence ID" value="NC_017564.1"/>
</dbReference>
<dbReference type="AlphaFoldDB" id="A0A0H3NN54"/>
<keyword evidence="1" id="KW-0812">Transmembrane</keyword>
<dbReference type="Gene3D" id="3.40.50.2000">
    <property type="entry name" value="Glycogen Phosphorylase B"/>
    <property type="match status" value="1"/>
</dbReference>
<evidence type="ECO:0000259" key="2">
    <source>
        <dbReference type="Pfam" id="PF22772"/>
    </source>
</evidence>
<sequence>MKNKIRYFILYAKNYGFCNAIIFTLFKLFPRSFVLLHQKVNVGTNNVWPEMATVDPVMSLNAVLDYKPWSEYGGASKPVLSNDTRTTFIWFVPDWSNVWGGGHYTLFRFANHFAKFNTRNIIYIYNNERHSSPKQLQDELMGALHDCKLEVIIDPALLPACTGAIATTWQSAYDVRAFEFAQKKFYFMQDYESQFYAYGTASMQANATYGFGFIGITGGGWLRQCYESHGGSAKNYLFAADRKIFYPSNKEGVVRDKVKKLFFYGRPSTERRCFDLGMASLLKISQHYPDVEIIIAGLDLKAKPPFPATLLGNMSLKDTGDLYRTCDIGMAFSGTNLSYLPVELMASGVPVISNNGPQVEWHCKHGENAYLADPTPASMLEAFTVLYESKELRQKLVDGGLAVMEPLTWESQMTSIYEYVSDNIHK</sequence>
<dbReference type="HOGENOM" id="CLU_055246_1_0_6"/>
<organism evidence="3 4">
    <name type="scientific">Yersinia enterocolitica subsp. palearctica serotype O:3 (strain DSM 13030 / CIP 106945 / Y11)</name>
    <dbReference type="NCBI Taxonomy" id="930944"/>
    <lineage>
        <taxon>Bacteria</taxon>
        <taxon>Pseudomonadati</taxon>
        <taxon>Pseudomonadota</taxon>
        <taxon>Gammaproteobacteria</taxon>
        <taxon>Enterobacterales</taxon>
        <taxon>Yersiniaceae</taxon>
        <taxon>Yersinia</taxon>
    </lineage>
</organism>
<accession>A0A0H3NN54</accession>
<dbReference type="KEGG" id="yey:Y11_16711"/>
<dbReference type="GeneID" id="31409717"/>
<feature type="domain" description="WsaF C-terminal" evidence="2">
    <location>
        <begin position="259"/>
        <end position="382"/>
    </location>
</feature>
<keyword evidence="1" id="KW-0472">Membrane</keyword>
<dbReference type="Pfam" id="PF22772">
    <property type="entry name" value="WsaF_C"/>
    <property type="match status" value="1"/>
</dbReference>
<evidence type="ECO:0000313" key="3">
    <source>
        <dbReference type="EMBL" id="CBY26510.1"/>
    </source>
</evidence>
<proteinExistence type="predicted"/>
<dbReference type="InterPro" id="IPR055050">
    <property type="entry name" value="WsaF_C"/>
</dbReference>
<dbReference type="SUPFAM" id="SSF53756">
    <property type="entry name" value="UDP-Glycosyltransferase/glycogen phosphorylase"/>
    <property type="match status" value="1"/>
</dbReference>
<gene>
    <name evidence="3" type="ordered locus">Y11_16711</name>
</gene>
<reference evidence="3 4" key="1">
    <citation type="journal article" date="2011" name="J. Bacteriol.">
        <title>Complete genome sequence of Yersinia enterocolitica subsp. palearctica serogroup O:3.</title>
        <authorList>
            <person name="Batzilla J."/>
            <person name="Hoper D."/>
            <person name="Antonenka U."/>
            <person name="Heesemann J."/>
            <person name="Rakin A."/>
        </authorList>
    </citation>
    <scope>NUCLEOTIDE SEQUENCE [LARGE SCALE GENOMIC DNA]</scope>
    <source>
        <strain evidence="4">DSM 13030 / CIP 106945 / Y11</strain>
    </source>
</reference>
<dbReference type="Gene3D" id="3.40.50.11090">
    <property type="match status" value="1"/>
</dbReference>
<keyword evidence="1" id="KW-1133">Transmembrane helix</keyword>
<name>A0A0H3NN54_YERE1</name>
<dbReference type="PATRIC" id="fig|930944.6.peg.1661"/>
<evidence type="ECO:0000313" key="4">
    <source>
        <dbReference type="Proteomes" id="UP000008084"/>
    </source>
</evidence>
<dbReference type="Proteomes" id="UP000008084">
    <property type="component" value="Chromosome"/>
</dbReference>
<feature type="transmembrane region" description="Helical" evidence="1">
    <location>
        <begin position="7"/>
        <end position="29"/>
    </location>
</feature>
<evidence type="ECO:0000256" key="1">
    <source>
        <dbReference type="SAM" id="Phobius"/>
    </source>
</evidence>
<protein>
    <recommendedName>
        <fullName evidence="2">WsaF C-terminal domain-containing protein</fullName>
    </recommendedName>
</protein>